<dbReference type="FunFam" id="1.20.140.10:FF:000001">
    <property type="entry name" value="Acyl-CoA dehydrogenase"/>
    <property type="match status" value="1"/>
</dbReference>
<name>A0A1G8VD12_9EURY</name>
<keyword evidence="4 6" id="KW-0274">FAD</keyword>
<accession>A0A1G8VD12</accession>
<evidence type="ECO:0000256" key="4">
    <source>
        <dbReference type="ARBA" id="ARBA00022827"/>
    </source>
</evidence>
<proteinExistence type="inferred from homology"/>
<dbReference type="Gene3D" id="2.40.110.10">
    <property type="entry name" value="Butyryl-CoA Dehydrogenase, subunit A, domain 2"/>
    <property type="match status" value="1"/>
</dbReference>
<dbReference type="OrthoDB" id="275197at2157"/>
<dbReference type="Pfam" id="PF02770">
    <property type="entry name" value="Acyl-CoA_dh_M"/>
    <property type="match status" value="1"/>
</dbReference>
<comment type="similarity">
    <text evidence="2 6">Belongs to the acyl-CoA dehydrogenase family.</text>
</comment>
<dbReference type="Gene3D" id="1.10.540.10">
    <property type="entry name" value="Acyl-CoA dehydrogenase/oxidase, N-terminal domain"/>
    <property type="match status" value="1"/>
</dbReference>
<feature type="domain" description="Acyl-CoA dehydrogenase/oxidase N-terminal" evidence="9">
    <location>
        <begin position="4"/>
        <end position="91"/>
    </location>
</feature>
<dbReference type="InterPro" id="IPR006089">
    <property type="entry name" value="Acyl-CoA_DH_CS"/>
</dbReference>
<evidence type="ECO:0000313" key="10">
    <source>
        <dbReference type="EMBL" id="SDJ63245.1"/>
    </source>
</evidence>
<evidence type="ECO:0000256" key="3">
    <source>
        <dbReference type="ARBA" id="ARBA00022630"/>
    </source>
</evidence>
<evidence type="ECO:0000259" key="7">
    <source>
        <dbReference type="Pfam" id="PF00441"/>
    </source>
</evidence>
<dbReference type="InterPro" id="IPR006091">
    <property type="entry name" value="Acyl-CoA_Oxase/DH_mid-dom"/>
</dbReference>
<dbReference type="Pfam" id="PF02771">
    <property type="entry name" value="Acyl-CoA_dh_N"/>
    <property type="match status" value="1"/>
</dbReference>
<evidence type="ECO:0000256" key="2">
    <source>
        <dbReference type="ARBA" id="ARBA00009347"/>
    </source>
</evidence>
<dbReference type="PROSITE" id="PS00073">
    <property type="entry name" value="ACYL_COA_DH_2"/>
    <property type="match status" value="1"/>
</dbReference>
<dbReference type="FunFam" id="2.40.110.10:FF:000002">
    <property type="entry name" value="Acyl-CoA dehydrogenase fadE12"/>
    <property type="match status" value="1"/>
</dbReference>
<dbReference type="SUPFAM" id="SSF47203">
    <property type="entry name" value="Acyl-CoA dehydrogenase C-terminal domain-like"/>
    <property type="match status" value="1"/>
</dbReference>
<dbReference type="Gene3D" id="1.20.140.10">
    <property type="entry name" value="Butyryl-CoA Dehydrogenase, subunit A, domain 3"/>
    <property type="match status" value="1"/>
</dbReference>
<dbReference type="InterPro" id="IPR009075">
    <property type="entry name" value="AcylCo_DH/oxidase_C"/>
</dbReference>
<gene>
    <name evidence="10" type="ORF">SAMN04515672_1256</name>
</gene>
<protein>
    <submittedName>
        <fullName evidence="10">Acyl-CoA dehydrogenase</fullName>
    </submittedName>
</protein>
<dbReference type="Pfam" id="PF00441">
    <property type="entry name" value="Acyl-CoA_dh_1"/>
    <property type="match status" value="1"/>
</dbReference>
<dbReference type="GO" id="GO:0003995">
    <property type="term" value="F:acyl-CoA dehydrogenase activity"/>
    <property type="evidence" value="ECO:0007669"/>
    <property type="project" value="InterPro"/>
</dbReference>
<sequence>MMLTDEQEMIRDSVREFMDEEIAPELPEADREPLSKDDAISYMQQMAEIDVGPYAEERFDDPLTSTIVSEEVSRVWPSLQVTMGMSLPVTMFEIFSERTRDAYAEEYEDDRLVGCFAITEPAGGSDTKVPNTTAKKDGDEYVINGEKTWVSNAPIADIALVVAWDDEADRRDMFLVDQKTAGFDTRPLEKLGWKGSPTGQLFFDDCRVPQENKLSRAVMEAMSDGRMGPSESSFATGGGAGGNPLNTMFASMRNGMAAISVGIMQAAYEAALEYATDREVFGKPIGQQQLIQEKLYDIRAGLETGRLLTRHTAQKIAEGDEEARMLSSLSKGWVCEKSVEVADDAMQIYGGNGLSTDYPLERYYRDARTMTIPDGTTEIQKLIVGYELTDMQAYK</sequence>
<dbReference type="InterPro" id="IPR009100">
    <property type="entry name" value="AcylCoA_DH/oxidase_NM_dom_sf"/>
</dbReference>
<keyword evidence="5 6" id="KW-0560">Oxidoreductase</keyword>
<dbReference type="GO" id="GO:0050660">
    <property type="term" value="F:flavin adenine dinucleotide binding"/>
    <property type="evidence" value="ECO:0007669"/>
    <property type="project" value="InterPro"/>
</dbReference>
<dbReference type="SUPFAM" id="SSF56645">
    <property type="entry name" value="Acyl-CoA dehydrogenase NM domain-like"/>
    <property type="match status" value="1"/>
</dbReference>
<dbReference type="EMBL" id="FNFE01000001">
    <property type="protein sequence ID" value="SDJ63245.1"/>
    <property type="molecule type" value="Genomic_DNA"/>
</dbReference>
<dbReference type="RefSeq" id="WP_090303688.1">
    <property type="nucleotide sequence ID" value="NZ_FNFE01000001.1"/>
</dbReference>
<evidence type="ECO:0000256" key="6">
    <source>
        <dbReference type="RuleBase" id="RU362125"/>
    </source>
</evidence>
<comment type="cofactor">
    <cofactor evidence="1 6">
        <name>FAD</name>
        <dbReference type="ChEBI" id="CHEBI:57692"/>
    </cofactor>
</comment>
<evidence type="ECO:0000259" key="8">
    <source>
        <dbReference type="Pfam" id="PF02770"/>
    </source>
</evidence>
<dbReference type="AlphaFoldDB" id="A0A1G8VD12"/>
<evidence type="ECO:0000259" key="9">
    <source>
        <dbReference type="Pfam" id="PF02771"/>
    </source>
</evidence>
<keyword evidence="11" id="KW-1185">Reference proteome</keyword>
<keyword evidence="3 6" id="KW-0285">Flavoprotein</keyword>
<feature type="domain" description="Acyl-CoA oxidase/dehydrogenase middle" evidence="8">
    <location>
        <begin position="115"/>
        <end position="206"/>
    </location>
</feature>
<dbReference type="Proteomes" id="UP000198882">
    <property type="component" value="Unassembled WGS sequence"/>
</dbReference>
<dbReference type="InterPro" id="IPR013786">
    <property type="entry name" value="AcylCoA_DH/ox_N"/>
</dbReference>
<dbReference type="CDD" id="cd00567">
    <property type="entry name" value="ACAD"/>
    <property type="match status" value="1"/>
</dbReference>
<evidence type="ECO:0000256" key="5">
    <source>
        <dbReference type="ARBA" id="ARBA00023002"/>
    </source>
</evidence>
<organism evidence="10 11">
    <name type="scientific">Natronorubrum texcoconense</name>
    <dbReference type="NCBI Taxonomy" id="1095776"/>
    <lineage>
        <taxon>Archaea</taxon>
        <taxon>Methanobacteriati</taxon>
        <taxon>Methanobacteriota</taxon>
        <taxon>Stenosarchaea group</taxon>
        <taxon>Halobacteria</taxon>
        <taxon>Halobacteriales</taxon>
        <taxon>Natrialbaceae</taxon>
        <taxon>Natronorubrum</taxon>
    </lineage>
</organism>
<dbReference type="STRING" id="1095776.SAMN04515672_1256"/>
<evidence type="ECO:0000313" key="11">
    <source>
        <dbReference type="Proteomes" id="UP000198882"/>
    </source>
</evidence>
<dbReference type="InterPro" id="IPR037069">
    <property type="entry name" value="AcylCoA_DH/ox_N_sf"/>
</dbReference>
<dbReference type="PANTHER" id="PTHR43884:SF12">
    <property type="entry name" value="ISOVALERYL-COA DEHYDROGENASE, MITOCHONDRIAL-RELATED"/>
    <property type="match status" value="1"/>
</dbReference>
<evidence type="ECO:0000256" key="1">
    <source>
        <dbReference type="ARBA" id="ARBA00001974"/>
    </source>
</evidence>
<feature type="domain" description="Acyl-CoA dehydrogenase/oxidase C-terminal" evidence="7">
    <location>
        <begin position="245"/>
        <end position="385"/>
    </location>
</feature>
<dbReference type="PANTHER" id="PTHR43884">
    <property type="entry name" value="ACYL-COA DEHYDROGENASE"/>
    <property type="match status" value="1"/>
</dbReference>
<dbReference type="InterPro" id="IPR046373">
    <property type="entry name" value="Acyl-CoA_Oxase/DH_mid-dom_sf"/>
</dbReference>
<reference evidence="11" key="1">
    <citation type="submission" date="2016-10" db="EMBL/GenBank/DDBJ databases">
        <authorList>
            <person name="Varghese N."/>
            <person name="Submissions S."/>
        </authorList>
    </citation>
    <scope>NUCLEOTIDE SEQUENCE [LARGE SCALE GENOMIC DNA]</scope>
    <source>
        <strain evidence="11">B4,CECT 8067,JCM 17497</strain>
    </source>
</reference>
<dbReference type="InterPro" id="IPR036250">
    <property type="entry name" value="AcylCo_DH-like_C"/>
</dbReference>